<dbReference type="AlphaFoldDB" id="A0A2H1VXJ9"/>
<name>A0A2H1VXJ9_SPOFR</name>
<reference evidence="1" key="1">
    <citation type="submission" date="2016-07" db="EMBL/GenBank/DDBJ databases">
        <authorList>
            <person name="Bretaudeau A."/>
        </authorList>
    </citation>
    <scope>NUCLEOTIDE SEQUENCE</scope>
    <source>
        <strain evidence="1">Rice</strain>
        <tissue evidence="1">Whole body</tissue>
    </source>
</reference>
<evidence type="ECO:0000313" key="1">
    <source>
        <dbReference type="EMBL" id="SOQ45571.1"/>
    </source>
</evidence>
<dbReference type="EMBL" id="ODYU01005061">
    <property type="protein sequence ID" value="SOQ45571.1"/>
    <property type="molecule type" value="Genomic_DNA"/>
</dbReference>
<proteinExistence type="predicted"/>
<accession>A0A2H1VXJ9</accession>
<protein>
    <submittedName>
        <fullName evidence="1">SFRICE_012254</fullName>
    </submittedName>
</protein>
<organism evidence="1">
    <name type="scientific">Spodoptera frugiperda</name>
    <name type="common">Fall armyworm</name>
    <dbReference type="NCBI Taxonomy" id="7108"/>
    <lineage>
        <taxon>Eukaryota</taxon>
        <taxon>Metazoa</taxon>
        <taxon>Ecdysozoa</taxon>
        <taxon>Arthropoda</taxon>
        <taxon>Hexapoda</taxon>
        <taxon>Insecta</taxon>
        <taxon>Pterygota</taxon>
        <taxon>Neoptera</taxon>
        <taxon>Endopterygota</taxon>
        <taxon>Lepidoptera</taxon>
        <taxon>Glossata</taxon>
        <taxon>Ditrysia</taxon>
        <taxon>Noctuoidea</taxon>
        <taxon>Noctuidae</taxon>
        <taxon>Amphipyrinae</taxon>
        <taxon>Spodoptera</taxon>
    </lineage>
</organism>
<gene>
    <name evidence="1" type="ORF">SFRICE_012254</name>
</gene>
<sequence length="83" mass="9325">MKTSAFPDMEPLLYFSLAKFFLVNVAIEPVTRSSNDCANHEETIMNDESNNDAWGDRGYVGLWAPAALFRPHLKAPGNRQQDP</sequence>